<evidence type="ECO:0000313" key="6">
    <source>
        <dbReference type="EMBL" id="GJE58953.1"/>
    </source>
</evidence>
<keyword evidence="2" id="KW-1277">Toxin-antitoxin system</keyword>
<gene>
    <name evidence="6" type="ORF">MPOCJGCO_1039</name>
</gene>
<protein>
    <recommendedName>
        <fullName evidence="8">DUF86 domain-containing protein</fullName>
    </recommendedName>
</protein>
<evidence type="ECO:0000313" key="7">
    <source>
        <dbReference type="Proteomes" id="UP001055057"/>
    </source>
</evidence>
<reference evidence="6" key="1">
    <citation type="journal article" date="2021" name="Front. Microbiol.">
        <title>Comprehensive Comparative Genomics and Phenotyping of Methylobacterium Species.</title>
        <authorList>
            <person name="Alessa O."/>
            <person name="Ogura Y."/>
            <person name="Fujitani Y."/>
            <person name="Takami H."/>
            <person name="Hayashi T."/>
            <person name="Sahin N."/>
            <person name="Tani A."/>
        </authorList>
    </citation>
    <scope>NUCLEOTIDE SEQUENCE</scope>
    <source>
        <strain evidence="6">DSM 23632</strain>
    </source>
</reference>
<keyword evidence="5" id="KW-0378">Hydrolase</keyword>
<reference evidence="6" key="2">
    <citation type="submission" date="2021-08" db="EMBL/GenBank/DDBJ databases">
        <authorList>
            <person name="Tani A."/>
            <person name="Ola A."/>
            <person name="Ogura Y."/>
            <person name="Katsura K."/>
            <person name="Hayashi T."/>
        </authorList>
    </citation>
    <scope>NUCLEOTIDE SEQUENCE</scope>
    <source>
        <strain evidence="6">DSM 23632</strain>
    </source>
</reference>
<proteinExistence type="predicted"/>
<dbReference type="PANTHER" id="PTHR34139:SF1">
    <property type="entry name" value="RNASE MJ1380-RELATED"/>
    <property type="match status" value="1"/>
</dbReference>
<dbReference type="Pfam" id="PF01934">
    <property type="entry name" value="HepT-like"/>
    <property type="match status" value="1"/>
</dbReference>
<organism evidence="6 7">
    <name type="scientific">Methylobacterium trifolii</name>
    <dbReference type="NCBI Taxonomy" id="1003092"/>
    <lineage>
        <taxon>Bacteria</taxon>
        <taxon>Pseudomonadati</taxon>
        <taxon>Pseudomonadota</taxon>
        <taxon>Alphaproteobacteria</taxon>
        <taxon>Hyphomicrobiales</taxon>
        <taxon>Methylobacteriaceae</taxon>
        <taxon>Methylobacterium</taxon>
    </lineage>
</organism>
<dbReference type="InterPro" id="IPR051813">
    <property type="entry name" value="HepT_RNase_toxin"/>
</dbReference>
<dbReference type="RefSeq" id="WP_238181549.1">
    <property type="nucleotide sequence ID" value="NZ_BPRB01000057.1"/>
</dbReference>
<accession>A0ABQ4TW76</accession>
<dbReference type="InterPro" id="IPR008201">
    <property type="entry name" value="HepT-like"/>
</dbReference>
<evidence type="ECO:0000256" key="2">
    <source>
        <dbReference type="ARBA" id="ARBA00022649"/>
    </source>
</evidence>
<evidence type="ECO:0000256" key="5">
    <source>
        <dbReference type="ARBA" id="ARBA00022801"/>
    </source>
</evidence>
<keyword evidence="4" id="KW-0547">Nucleotide-binding</keyword>
<name>A0ABQ4TW76_9HYPH</name>
<evidence type="ECO:0000256" key="3">
    <source>
        <dbReference type="ARBA" id="ARBA00022722"/>
    </source>
</evidence>
<keyword evidence="1" id="KW-0597">Phosphoprotein</keyword>
<comment type="caution">
    <text evidence="6">The sequence shown here is derived from an EMBL/GenBank/DDBJ whole genome shotgun (WGS) entry which is preliminary data.</text>
</comment>
<evidence type="ECO:0008006" key="8">
    <source>
        <dbReference type="Google" id="ProtNLM"/>
    </source>
</evidence>
<dbReference type="Proteomes" id="UP001055057">
    <property type="component" value="Unassembled WGS sequence"/>
</dbReference>
<evidence type="ECO:0000256" key="1">
    <source>
        <dbReference type="ARBA" id="ARBA00022553"/>
    </source>
</evidence>
<dbReference type="PANTHER" id="PTHR34139">
    <property type="entry name" value="UPF0331 PROTEIN MJ0127"/>
    <property type="match status" value="1"/>
</dbReference>
<sequence length="120" mass="13652">MLSERGRRACLGILENAEAAQEFVAGLDFDAFEADRRTVYAVTRCLEIISEASRRVDAETRDRHPHIPWRRIANAGNVYRHDYENVSPLQIWRTVQDRLPELVILCIAELRPPDAPGPTG</sequence>
<keyword evidence="3" id="KW-0540">Nuclease</keyword>
<dbReference type="EMBL" id="BPRB01000057">
    <property type="protein sequence ID" value="GJE58953.1"/>
    <property type="molecule type" value="Genomic_DNA"/>
</dbReference>
<evidence type="ECO:0000256" key="4">
    <source>
        <dbReference type="ARBA" id="ARBA00022741"/>
    </source>
</evidence>
<keyword evidence="7" id="KW-1185">Reference proteome</keyword>